<keyword evidence="4" id="KW-0175">Coiled coil</keyword>
<evidence type="ECO:0000256" key="6">
    <source>
        <dbReference type="ARBA" id="ARBA00061293"/>
    </source>
</evidence>
<dbReference type="InterPro" id="IPR027267">
    <property type="entry name" value="AH/BAR_dom_sf"/>
</dbReference>
<feature type="compositionally biased region" description="Polar residues" evidence="7">
    <location>
        <begin position="315"/>
        <end position="335"/>
    </location>
</feature>
<evidence type="ECO:0000256" key="3">
    <source>
        <dbReference type="ARBA" id="ARBA00022553"/>
    </source>
</evidence>
<dbReference type="Pfam" id="PF02205">
    <property type="entry name" value="WH2"/>
    <property type="match status" value="1"/>
</dbReference>
<dbReference type="CDD" id="cd07643">
    <property type="entry name" value="I-BAR_IMD_MIM"/>
    <property type="match status" value="1"/>
</dbReference>
<comment type="similarity">
    <text evidence="6">Belongs to the MTSS family.</text>
</comment>
<feature type="region of interest" description="Disordered" evidence="7">
    <location>
        <begin position="425"/>
        <end position="448"/>
    </location>
</feature>
<feature type="region of interest" description="Disordered" evidence="7">
    <location>
        <begin position="255"/>
        <end position="403"/>
    </location>
</feature>
<evidence type="ECO:0000256" key="1">
    <source>
        <dbReference type="ARBA" id="ARBA00004496"/>
    </source>
</evidence>
<dbReference type="InterPro" id="IPR013606">
    <property type="entry name" value="I-BAR_dom"/>
</dbReference>
<keyword evidence="2" id="KW-0963">Cytoplasm</keyword>
<evidence type="ECO:0000313" key="11">
    <source>
        <dbReference type="RefSeq" id="XP_044934045.1"/>
    </source>
</evidence>
<dbReference type="GO" id="GO:0003779">
    <property type="term" value="F:actin binding"/>
    <property type="evidence" value="ECO:0007669"/>
    <property type="project" value="UniProtKB-KW"/>
</dbReference>
<dbReference type="InterPro" id="IPR003124">
    <property type="entry name" value="WH2_dom"/>
</dbReference>
<accession>A0A8U0S0E4</accession>
<protein>
    <submittedName>
        <fullName evidence="11">Protein MTSS 1 isoform X17</fullName>
    </submittedName>
</protein>
<dbReference type="PANTHER" id="PTHR15708:SF10">
    <property type="entry name" value="PROTEIN MTSS 1"/>
    <property type="match status" value="1"/>
</dbReference>
<evidence type="ECO:0000259" key="8">
    <source>
        <dbReference type="PROSITE" id="PS51082"/>
    </source>
</evidence>
<dbReference type="Proteomes" id="UP000000715">
    <property type="component" value="Unplaced"/>
</dbReference>
<evidence type="ECO:0000256" key="5">
    <source>
        <dbReference type="ARBA" id="ARBA00023203"/>
    </source>
</evidence>
<reference evidence="11" key="1">
    <citation type="submission" date="2025-08" db="UniProtKB">
        <authorList>
            <consortium name="RefSeq"/>
        </authorList>
    </citation>
    <scope>IDENTIFICATION</scope>
    <source>
        <tissue evidence="11">Brain</tissue>
    </source>
</reference>
<dbReference type="GO" id="GO:0005543">
    <property type="term" value="F:phospholipid binding"/>
    <property type="evidence" value="ECO:0007669"/>
    <property type="project" value="TreeGrafter"/>
</dbReference>
<dbReference type="FunFam" id="1.20.1270.60:FF:000010">
    <property type="entry name" value="Metastasis suppressor 1, isoform CRA_e"/>
    <property type="match status" value="1"/>
</dbReference>
<evidence type="ECO:0000256" key="7">
    <source>
        <dbReference type="SAM" id="MobiDB-lite"/>
    </source>
</evidence>
<feature type="region of interest" description="Disordered" evidence="7">
    <location>
        <begin position="525"/>
        <end position="690"/>
    </location>
</feature>
<dbReference type="GO" id="GO:0009898">
    <property type="term" value="C:cytoplasmic side of plasma membrane"/>
    <property type="evidence" value="ECO:0007669"/>
    <property type="project" value="TreeGrafter"/>
</dbReference>
<keyword evidence="5" id="KW-0009">Actin-binding</keyword>
<dbReference type="PROSITE" id="PS51338">
    <property type="entry name" value="IMD"/>
    <property type="match status" value="1"/>
</dbReference>
<dbReference type="InterPro" id="IPR030127">
    <property type="entry name" value="MTSS1/MTSS2"/>
</dbReference>
<sequence length="690" mass="75161">MEAVIEKECSALGGLFQTIISDMKGSYPVWEDFINKAGKLQSQLRTTVVAAAAFLDAFQKVADMATNTRGGTREIGSALTRMCMRHRSIETKLRQFSSALIDCLINPLQEQMEEWKKVANQLDKDHAKEYKKARQEIKKKSSDTLKLQKKAKKGRGDIQPQLDSALQDVNDKYLLLEETEKQAVRKALIEERGRFCTFISMLRPVIEEEISMLGEITHLQTISEDLKSLTMDPHKLPSSSEQVILDLKGSDYSWSYQTPPSSPSTTMSRKSSVCSSLNSVNSSDSRSSGSHSHSPSSHYRYRSSNLAQQAPVRLSSVSSHDSGFISQDAFQSKSPSPMPPDAPNQDWAKPGPYDQPLVNTLQRRKEKREPDPNGGGPTAVGGAPAAAEEAQRPRSMTVSAANRPGEEMEACEELALALSRGLQLDTQRSSRDSLQCSSGYSTQTTTPCCSEDTIPSQVSDYDYFSVSGDQEADQQEFDKSSTIPRNSDISQSYRRMFQAKRPASTAGLPTTLGPAMVTPGVATIRRTPSTKPSVRRGTIGAGPIPIKTPVIPVKTPTVPDLPGVLPAPPDGPEERGEHSPELPSVGEGPQGVTSMPSSMWSGQASVNPPLPGPKPSIPEEHRQAIPESEAEDQERDPSSATASPGRIPESDAADLSPRDTPQGEDMLNAIRRGVKLKKTTTNDRSAPRFS</sequence>
<comment type="subcellular location">
    <subcellularLocation>
        <location evidence="1">Cytoplasm</location>
    </subcellularLocation>
</comment>
<dbReference type="RefSeq" id="XP_044934045.1">
    <property type="nucleotide sequence ID" value="XM_045078110.1"/>
</dbReference>
<dbReference type="SUPFAM" id="SSF103657">
    <property type="entry name" value="BAR/IMD domain-like"/>
    <property type="match status" value="1"/>
</dbReference>
<evidence type="ECO:0000256" key="4">
    <source>
        <dbReference type="ARBA" id="ARBA00023054"/>
    </source>
</evidence>
<dbReference type="PROSITE" id="PS51082">
    <property type="entry name" value="WH2"/>
    <property type="match status" value="1"/>
</dbReference>
<evidence type="ECO:0000259" key="9">
    <source>
        <dbReference type="PROSITE" id="PS51338"/>
    </source>
</evidence>
<feature type="compositionally biased region" description="Polar residues" evidence="7">
    <location>
        <begin position="591"/>
        <end position="606"/>
    </location>
</feature>
<dbReference type="GO" id="GO:0007009">
    <property type="term" value="P:plasma membrane organization"/>
    <property type="evidence" value="ECO:0007669"/>
    <property type="project" value="InterPro"/>
</dbReference>
<dbReference type="CDD" id="cd22060">
    <property type="entry name" value="WH2_MTSS1"/>
    <property type="match status" value="1"/>
</dbReference>
<organism evidence="10 11">
    <name type="scientific">Mustela putorius furo</name>
    <name type="common">European domestic ferret</name>
    <name type="synonym">Mustela furo</name>
    <dbReference type="NCBI Taxonomy" id="9669"/>
    <lineage>
        <taxon>Eukaryota</taxon>
        <taxon>Metazoa</taxon>
        <taxon>Chordata</taxon>
        <taxon>Craniata</taxon>
        <taxon>Vertebrata</taxon>
        <taxon>Euteleostomi</taxon>
        <taxon>Mammalia</taxon>
        <taxon>Eutheria</taxon>
        <taxon>Laurasiatheria</taxon>
        <taxon>Carnivora</taxon>
        <taxon>Caniformia</taxon>
        <taxon>Musteloidea</taxon>
        <taxon>Mustelidae</taxon>
        <taxon>Mustelinae</taxon>
        <taxon>Mustela</taxon>
    </lineage>
</organism>
<dbReference type="Gene3D" id="1.20.1270.60">
    <property type="entry name" value="Arfaptin homology (AH) domain/BAR domain"/>
    <property type="match status" value="1"/>
</dbReference>
<dbReference type="AlphaFoldDB" id="A0A8U0S0E4"/>
<feature type="region of interest" description="Disordered" evidence="7">
    <location>
        <begin position="139"/>
        <end position="159"/>
    </location>
</feature>
<keyword evidence="10" id="KW-1185">Reference proteome</keyword>
<evidence type="ECO:0000256" key="2">
    <source>
        <dbReference type="ARBA" id="ARBA00022490"/>
    </source>
</evidence>
<dbReference type="GO" id="GO:0015629">
    <property type="term" value="C:actin cytoskeleton"/>
    <property type="evidence" value="ECO:0007669"/>
    <property type="project" value="TreeGrafter"/>
</dbReference>
<feature type="domain" description="IMD" evidence="9">
    <location>
        <begin position="1"/>
        <end position="250"/>
    </location>
</feature>
<dbReference type="Pfam" id="PF08397">
    <property type="entry name" value="IMD"/>
    <property type="match status" value="1"/>
</dbReference>
<dbReference type="GO" id="GO:0005737">
    <property type="term" value="C:cytoplasm"/>
    <property type="evidence" value="ECO:0007669"/>
    <property type="project" value="UniProtKB-SubCell"/>
</dbReference>
<dbReference type="GeneID" id="101683612"/>
<name>A0A8U0S0E4_MUSPF</name>
<dbReference type="PANTHER" id="PTHR15708">
    <property type="entry name" value="ACTIN BUNDLING/MISSING IN METASTASIS-RELATED"/>
    <property type="match status" value="1"/>
</dbReference>
<evidence type="ECO:0000313" key="10">
    <source>
        <dbReference type="Proteomes" id="UP000000715"/>
    </source>
</evidence>
<dbReference type="GO" id="GO:0034334">
    <property type="term" value="P:adherens junction maintenance"/>
    <property type="evidence" value="ECO:0007669"/>
    <property type="project" value="TreeGrafter"/>
</dbReference>
<keyword evidence="3" id="KW-0597">Phosphoprotein</keyword>
<gene>
    <name evidence="11" type="primary">MTSS1</name>
</gene>
<dbReference type="GO" id="GO:0032233">
    <property type="term" value="P:positive regulation of actin filament bundle assembly"/>
    <property type="evidence" value="ECO:0007669"/>
    <property type="project" value="TreeGrafter"/>
</dbReference>
<proteinExistence type="inferred from homology"/>
<feature type="compositionally biased region" description="Low complexity" evidence="7">
    <location>
        <begin position="543"/>
        <end position="558"/>
    </location>
</feature>
<feature type="domain" description="WH2" evidence="8">
    <location>
        <begin position="662"/>
        <end position="679"/>
    </location>
</feature>
<feature type="compositionally biased region" description="Low complexity" evidence="7">
    <location>
        <begin position="255"/>
        <end position="305"/>
    </location>
</feature>
<dbReference type="CTD" id="9788"/>